<name>A0A3N4JP06_9PEZI</name>
<evidence type="ECO:0000313" key="1">
    <source>
        <dbReference type="EMBL" id="RPA95624.1"/>
    </source>
</evidence>
<dbReference type="InterPro" id="IPR011992">
    <property type="entry name" value="EF-hand-dom_pair"/>
</dbReference>
<protein>
    <submittedName>
        <fullName evidence="1">Uncharacterized protein</fullName>
    </submittedName>
</protein>
<proteinExistence type="predicted"/>
<dbReference type="Gene3D" id="1.10.238.10">
    <property type="entry name" value="EF-hand"/>
    <property type="match status" value="1"/>
</dbReference>
<organism evidence="1 2">
    <name type="scientific">Choiromyces venosus 120613-1</name>
    <dbReference type="NCBI Taxonomy" id="1336337"/>
    <lineage>
        <taxon>Eukaryota</taxon>
        <taxon>Fungi</taxon>
        <taxon>Dikarya</taxon>
        <taxon>Ascomycota</taxon>
        <taxon>Pezizomycotina</taxon>
        <taxon>Pezizomycetes</taxon>
        <taxon>Pezizales</taxon>
        <taxon>Tuberaceae</taxon>
        <taxon>Choiromyces</taxon>
    </lineage>
</organism>
<accession>A0A3N4JP06</accession>
<dbReference type="EMBL" id="ML120423">
    <property type="protein sequence ID" value="RPA95624.1"/>
    <property type="molecule type" value="Genomic_DNA"/>
</dbReference>
<dbReference type="OrthoDB" id="343296at2759"/>
<dbReference type="SUPFAM" id="SSF47473">
    <property type="entry name" value="EF-hand"/>
    <property type="match status" value="1"/>
</dbReference>
<sequence>MIDYYELKAAMKVLGFDIPKPELLQILREHGTSSPRYRAQPGMEPYPLDEILNAFDLFANAAGGGMVQESKICIDDLRGVAKELEETLEEEELRAMIDEFDMSTVPHSSMNKTPSTQTPLKLMTSLHSRTYMVLRWLELT</sequence>
<gene>
    <name evidence="1" type="ORF">L873DRAFT_1792136</name>
</gene>
<dbReference type="STRING" id="1336337.A0A3N4JP06"/>
<keyword evidence="2" id="KW-1185">Reference proteome</keyword>
<dbReference type="Proteomes" id="UP000276215">
    <property type="component" value="Unassembled WGS sequence"/>
</dbReference>
<dbReference type="AlphaFoldDB" id="A0A3N4JP06"/>
<evidence type="ECO:0000313" key="2">
    <source>
        <dbReference type="Proteomes" id="UP000276215"/>
    </source>
</evidence>
<reference evidence="1 2" key="1">
    <citation type="journal article" date="2018" name="Nat. Ecol. Evol.">
        <title>Pezizomycetes genomes reveal the molecular basis of ectomycorrhizal truffle lifestyle.</title>
        <authorList>
            <person name="Murat C."/>
            <person name="Payen T."/>
            <person name="Noel B."/>
            <person name="Kuo A."/>
            <person name="Morin E."/>
            <person name="Chen J."/>
            <person name="Kohler A."/>
            <person name="Krizsan K."/>
            <person name="Balestrini R."/>
            <person name="Da Silva C."/>
            <person name="Montanini B."/>
            <person name="Hainaut M."/>
            <person name="Levati E."/>
            <person name="Barry K.W."/>
            <person name="Belfiori B."/>
            <person name="Cichocki N."/>
            <person name="Clum A."/>
            <person name="Dockter R.B."/>
            <person name="Fauchery L."/>
            <person name="Guy J."/>
            <person name="Iotti M."/>
            <person name="Le Tacon F."/>
            <person name="Lindquist E.A."/>
            <person name="Lipzen A."/>
            <person name="Malagnac F."/>
            <person name="Mello A."/>
            <person name="Molinier V."/>
            <person name="Miyauchi S."/>
            <person name="Poulain J."/>
            <person name="Riccioni C."/>
            <person name="Rubini A."/>
            <person name="Sitrit Y."/>
            <person name="Splivallo R."/>
            <person name="Traeger S."/>
            <person name="Wang M."/>
            <person name="Zifcakova L."/>
            <person name="Wipf D."/>
            <person name="Zambonelli A."/>
            <person name="Paolocci F."/>
            <person name="Nowrousian M."/>
            <person name="Ottonello S."/>
            <person name="Baldrian P."/>
            <person name="Spatafora J.W."/>
            <person name="Henrissat B."/>
            <person name="Nagy L.G."/>
            <person name="Aury J.M."/>
            <person name="Wincker P."/>
            <person name="Grigoriev I.V."/>
            <person name="Bonfante P."/>
            <person name="Martin F.M."/>
        </authorList>
    </citation>
    <scope>NUCLEOTIDE SEQUENCE [LARGE SCALE GENOMIC DNA]</scope>
    <source>
        <strain evidence="1 2">120613-1</strain>
    </source>
</reference>